<keyword evidence="2" id="KW-0812">Transmembrane</keyword>
<dbReference type="InterPro" id="IPR011723">
    <property type="entry name" value="Znf/thioredoxin_put"/>
</dbReference>
<comment type="caution">
    <text evidence="4">The sequence shown here is derived from an EMBL/GenBank/DDBJ whole genome shotgun (WGS) entry which is preliminary data.</text>
</comment>
<evidence type="ECO:0000259" key="3">
    <source>
        <dbReference type="Pfam" id="PF13719"/>
    </source>
</evidence>
<name>A0ABV7RAS4_9NEIS</name>
<dbReference type="EMBL" id="JBHRXN010000001">
    <property type="protein sequence ID" value="MFC3530653.1"/>
    <property type="molecule type" value="Genomic_DNA"/>
</dbReference>
<proteinExistence type="predicted"/>
<sequence length="396" mass="42888">MSHTTQCPSCQTKFKVTDAHLALAGGMVRCGRCSHVFHAPSHFEAAAQEQEPTPAAAAQPSAPAAPPAASQRPAPPAEDDDFELELPDFEPESAPPAAAAEPSPPLTPVASSPVPPDVAEDDFTLPDFDLLREREPEAAPAAAAIGPDFRNAARDAEQDGRQQLAEFQQALADALRPQHGAEAVPPAPPAANPFDIDAVEEHAAATPPVSIWAAEPEADAITTAVIELPADNVQRTPWWRTLLLALLAMLLLLLLLGQILFINRTRASAEMPELRPAFEAVCSVLGCSVPLPSDRQLIRTEWSELSFIPDHDRLIQLNATLKNLAPYPQAFPLMEVTLKNASDQVMMRKVLLPQDYLKAQDFQLGQFNANSELKLQLRMEVSGGKAQGYSLDFFYR</sequence>
<feature type="region of interest" description="Disordered" evidence="1">
    <location>
        <begin position="46"/>
        <end position="122"/>
    </location>
</feature>
<dbReference type="Proteomes" id="UP001595741">
    <property type="component" value="Unassembled WGS sequence"/>
</dbReference>
<feature type="domain" description="Zinc finger/thioredoxin putative" evidence="3">
    <location>
        <begin position="5"/>
        <end position="39"/>
    </location>
</feature>
<gene>
    <name evidence="4" type="ORF">ACFOLG_00490</name>
</gene>
<organism evidence="4 5">
    <name type="scientific">Vogesella facilis</name>
    <dbReference type="NCBI Taxonomy" id="1655232"/>
    <lineage>
        <taxon>Bacteria</taxon>
        <taxon>Pseudomonadati</taxon>
        <taxon>Pseudomonadota</taxon>
        <taxon>Betaproteobacteria</taxon>
        <taxon>Neisseriales</taxon>
        <taxon>Chromobacteriaceae</taxon>
        <taxon>Vogesella</taxon>
    </lineage>
</organism>
<dbReference type="RefSeq" id="WP_386087307.1">
    <property type="nucleotide sequence ID" value="NZ_JBHRXN010000001.1"/>
</dbReference>
<keyword evidence="5" id="KW-1185">Reference proteome</keyword>
<reference evidence="5" key="1">
    <citation type="journal article" date="2019" name="Int. J. Syst. Evol. Microbiol.">
        <title>The Global Catalogue of Microorganisms (GCM) 10K type strain sequencing project: providing services to taxonomists for standard genome sequencing and annotation.</title>
        <authorList>
            <consortium name="The Broad Institute Genomics Platform"/>
            <consortium name="The Broad Institute Genome Sequencing Center for Infectious Disease"/>
            <person name="Wu L."/>
            <person name="Ma J."/>
        </authorList>
    </citation>
    <scope>NUCLEOTIDE SEQUENCE [LARGE SCALE GENOMIC DNA]</scope>
    <source>
        <strain evidence="5">KCTC 42742</strain>
    </source>
</reference>
<evidence type="ECO:0000313" key="4">
    <source>
        <dbReference type="EMBL" id="MFC3530653.1"/>
    </source>
</evidence>
<dbReference type="NCBIfam" id="TIGR02098">
    <property type="entry name" value="MJ0042_CXXC"/>
    <property type="match status" value="1"/>
</dbReference>
<feature type="transmembrane region" description="Helical" evidence="2">
    <location>
        <begin position="238"/>
        <end position="262"/>
    </location>
</feature>
<feature type="compositionally biased region" description="Low complexity" evidence="1">
    <location>
        <begin position="46"/>
        <end position="72"/>
    </location>
</feature>
<keyword evidence="2" id="KW-1133">Transmembrane helix</keyword>
<dbReference type="InterPro" id="IPR021834">
    <property type="entry name" value="DUF3426"/>
</dbReference>
<dbReference type="Pfam" id="PF13719">
    <property type="entry name" value="Zn_ribbon_5"/>
    <property type="match status" value="1"/>
</dbReference>
<protein>
    <submittedName>
        <fullName evidence="4">DUF3426 domain-containing protein</fullName>
    </submittedName>
</protein>
<feature type="compositionally biased region" description="Acidic residues" evidence="1">
    <location>
        <begin position="77"/>
        <end position="91"/>
    </location>
</feature>
<evidence type="ECO:0000256" key="2">
    <source>
        <dbReference type="SAM" id="Phobius"/>
    </source>
</evidence>
<evidence type="ECO:0000313" key="5">
    <source>
        <dbReference type="Proteomes" id="UP001595741"/>
    </source>
</evidence>
<accession>A0ABV7RAS4</accession>
<dbReference type="Pfam" id="PF11906">
    <property type="entry name" value="DUF3426"/>
    <property type="match status" value="1"/>
</dbReference>
<keyword evidence="2" id="KW-0472">Membrane</keyword>
<evidence type="ECO:0000256" key="1">
    <source>
        <dbReference type="SAM" id="MobiDB-lite"/>
    </source>
</evidence>